<feature type="region of interest" description="Disordered" evidence="1">
    <location>
        <begin position="71"/>
        <end position="90"/>
    </location>
</feature>
<feature type="compositionally biased region" description="Polar residues" evidence="1">
    <location>
        <begin position="71"/>
        <end position="83"/>
    </location>
</feature>
<evidence type="ECO:0000256" key="1">
    <source>
        <dbReference type="SAM" id="MobiDB-lite"/>
    </source>
</evidence>
<keyword evidence="3" id="KW-1185">Reference proteome</keyword>
<accession>A0AAN9Y3D2</accession>
<dbReference type="Proteomes" id="UP001367676">
    <property type="component" value="Unassembled WGS sequence"/>
</dbReference>
<organism evidence="2 3">
    <name type="scientific">Parthenolecanium corni</name>
    <dbReference type="NCBI Taxonomy" id="536013"/>
    <lineage>
        <taxon>Eukaryota</taxon>
        <taxon>Metazoa</taxon>
        <taxon>Ecdysozoa</taxon>
        <taxon>Arthropoda</taxon>
        <taxon>Hexapoda</taxon>
        <taxon>Insecta</taxon>
        <taxon>Pterygota</taxon>
        <taxon>Neoptera</taxon>
        <taxon>Paraneoptera</taxon>
        <taxon>Hemiptera</taxon>
        <taxon>Sternorrhyncha</taxon>
        <taxon>Coccoidea</taxon>
        <taxon>Coccidae</taxon>
        <taxon>Parthenolecanium</taxon>
    </lineage>
</organism>
<comment type="caution">
    <text evidence="2">The sequence shown here is derived from an EMBL/GenBank/DDBJ whole genome shotgun (WGS) entry which is preliminary data.</text>
</comment>
<dbReference type="EMBL" id="JBBCAQ010000023">
    <property type="protein sequence ID" value="KAK7588248.1"/>
    <property type="molecule type" value="Genomic_DNA"/>
</dbReference>
<reference evidence="2 3" key="1">
    <citation type="submission" date="2024-03" db="EMBL/GenBank/DDBJ databases">
        <title>Adaptation during the transition from Ophiocordyceps entomopathogen to insect associate is accompanied by gene loss and intensified selection.</title>
        <authorList>
            <person name="Ward C.M."/>
            <person name="Onetto C.A."/>
            <person name="Borneman A.R."/>
        </authorList>
    </citation>
    <scope>NUCLEOTIDE SEQUENCE [LARGE SCALE GENOMIC DNA]</scope>
    <source>
        <strain evidence="2">AWRI1</strain>
        <tissue evidence="2">Single Adult Female</tissue>
    </source>
</reference>
<evidence type="ECO:0000313" key="2">
    <source>
        <dbReference type="EMBL" id="KAK7588248.1"/>
    </source>
</evidence>
<gene>
    <name evidence="2" type="ORF">V9T40_005493</name>
</gene>
<evidence type="ECO:0000313" key="3">
    <source>
        <dbReference type="Proteomes" id="UP001367676"/>
    </source>
</evidence>
<dbReference type="AlphaFoldDB" id="A0AAN9Y3D2"/>
<name>A0AAN9Y3D2_9HEMI</name>
<feature type="region of interest" description="Disordered" evidence="1">
    <location>
        <begin position="1"/>
        <end position="33"/>
    </location>
</feature>
<sequence length="90" mass="10274">MTRSTRRVAITVTGNTEPPPHKLQPKNESDAKGATLAKRLVSARLERKFLRVKYLPNSNLRSTVASRRTFRAQYTRQPHTMTENGAIIKR</sequence>
<protein>
    <submittedName>
        <fullName evidence="2">Uncharacterized protein</fullName>
    </submittedName>
</protein>
<proteinExistence type="predicted"/>